<dbReference type="RefSeq" id="WP_126293916.1">
    <property type="nucleotide sequence ID" value="NZ_RXNR01000017.1"/>
</dbReference>
<dbReference type="OrthoDB" id="2910258at2"/>
<comment type="caution">
    <text evidence="1">The sequence shown here is derived from an EMBL/GenBank/DDBJ whole genome shotgun (WGS) entry which is preliminary data.</text>
</comment>
<protein>
    <submittedName>
        <fullName evidence="1">Uncharacterized protein</fullName>
    </submittedName>
</protein>
<proteinExistence type="predicted"/>
<dbReference type="EMBL" id="RXNR01000017">
    <property type="protein sequence ID" value="RTQ93684.1"/>
    <property type="molecule type" value="Genomic_DNA"/>
</dbReference>
<dbReference type="Proteomes" id="UP000276349">
    <property type="component" value="Unassembled WGS sequence"/>
</dbReference>
<accession>A0A3S0JSJ0</accession>
<gene>
    <name evidence="1" type="ORF">EKG35_07970</name>
</gene>
<evidence type="ECO:0000313" key="2">
    <source>
        <dbReference type="Proteomes" id="UP000276349"/>
    </source>
</evidence>
<dbReference type="AlphaFoldDB" id="A0A3S0JSJ0"/>
<name>A0A3S0JSJ0_9BACI</name>
<sequence length="93" mass="10677">MNRERITISFLAEDADILKHLQKIKTERTISSYIRHLIRQDMNDNPPINNLDQLADKIASKIANSNLSLPSKQEKPSEMSVSLEDKSLINQLF</sequence>
<keyword evidence="2" id="KW-1185">Reference proteome</keyword>
<organism evidence="1 2">
    <name type="scientific">Lysinibacillus telephonicus</name>
    <dbReference type="NCBI Taxonomy" id="1714840"/>
    <lineage>
        <taxon>Bacteria</taxon>
        <taxon>Bacillati</taxon>
        <taxon>Bacillota</taxon>
        <taxon>Bacilli</taxon>
        <taxon>Bacillales</taxon>
        <taxon>Bacillaceae</taxon>
        <taxon>Lysinibacillus</taxon>
    </lineage>
</organism>
<reference evidence="1 2" key="1">
    <citation type="submission" date="2018-12" db="EMBL/GenBank/DDBJ databases">
        <authorList>
            <person name="Yu L."/>
        </authorList>
    </citation>
    <scope>NUCLEOTIDE SEQUENCE [LARGE SCALE GENOMIC DNA]</scope>
    <source>
        <strain evidence="1 2">S5H2222</strain>
    </source>
</reference>
<evidence type="ECO:0000313" key="1">
    <source>
        <dbReference type="EMBL" id="RTQ93684.1"/>
    </source>
</evidence>